<gene>
    <name evidence="1" type="ORF">COCMIDRAFT_2197</name>
</gene>
<dbReference type="HOGENOM" id="CLU_069197_0_0_1"/>
<evidence type="ECO:0000313" key="1">
    <source>
        <dbReference type="EMBL" id="EUC48932.1"/>
    </source>
</evidence>
<reference evidence="1 2" key="1">
    <citation type="journal article" date="2013" name="PLoS Genet.">
        <title>Comparative genome structure, secondary metabolite, and effector coding capacity across Cochliobolus pathogens.</title>
        <authorList>
            <person name="Condon B.J."/>
            <person name="Leng Y."/>
            <person name="Wu D."/>
            <person name="Bushley K.E."/>
            <person name="Ohm R.A."/>
            <person name="Otillar R."/>
            <person name="Martin J."/>
            <person name="Schackwitz W."/>
            <person name="Grimwood J."/>
            <person name="MohdZainudin N."/>
            <person name="Xue C."/>
            <person name="Wang R."/>
            <person name="Manning V.A."/>
            <person name="Dhillon B."/>
            <person name="Tu Z.J."/>
            <person name="Steffenson B.J."/>
            <person name="Salamov A."/>
            <person name="Sun H."/>
            <person name="Lowry S."/>
            <person name="LaButti K."/>
            <person name="Han J."/>
            <person name="Copeland A."/>
            <person name="Lindquist E."/>
            <person name="Barry K."/>
            <person name="Schmutz J."/>
            <person name="Baker S.E."/>
            <person name="Ciuffetti L.M."/>
            <person name="Grigoriev I.V."/>
            <person name="Zhong S."/>
            <person name="Turgeon B.G."/>
        </authorList>
    </citation>
    <scope>NUCLEOTIDE SEQUENCE [LARGE SCALE GENOMIC DNA]</scope>
    <source>
        <strain evidence="1 2">ATCC 44560</strain>
    </source>
</reference>
<evidence type="ECO:0000313" key="2">
    <source>
        <dbReference type="Proteomes" id="UP000054032"/>
    </source>
</evidence>
<dbReference type="KEGG" id="bor:COCMIDRAFT_2197"/>
<protein>
    <submittedName>
        <fullName evidence="1">Uncharacterized protein</fullName>
    </submittedName>
</protein>
<dbReference type="AlphaFoldDB" id="W6ZAY4"/>
<dbReference type="RefSeq" id="XP_007684477.1">
    <property type="nucleotide sequence ID" value="XM_007686287.1"/>
</dbReference>
<dbReference type="STRING" id="930090.W6ZAY4"/>
<proteinExistence type="predicted"/>
<sequence length="289" mass="33218">MTLARITEVVQQAYFNFCEKTWDISVVRIDQVPDGLEIHWADKTKSSNHFSKFPEHLTTSQNVREATLVAMCCNEPLAHLHGLIKALVEGMPIEIQELQVFLRSVSQKVTIFSEVNTGHGTANWPNNLHEILRIKSKKTNTQWVIDITGAQYGIRKALWDWRDYERIYMVDVWKECPFGDNKSFIDRLSKVPGVDGLGHKISILAAGNLNQAIKKWEANHKSLAKMLILDEEAYQVDKASLLESMDAAVRSFVTANNFNAQFREAKTHDRKYPDKSRHEIIIMTKTYRM</sequence>
<dbReference type="Proteomes" id="UP000054032">
    <property type="component" value="Unassembled WGS sequence"/>
</dbReference>
<dbReference type="eggNOG" id="ENOG502SMB7">
    <property type="taxonomic scope" value="Eukaryota"/>
</dbReference>
<name>W6ZAY4_COCMI</name>
<dbReference type="OrthoDB" id="432970at2759"/>
<accession>W6ZAY4</accession>
<keyword evidence="2" id="KW-1185">Reference proteome</keyword>
<organism evidence="1 2">
    <name type="scientific">Bipolaris oryzae ATCC 44560</name>
    <dbReference type="NCBI Taxonomy" id="930090"/>
    <lineage>
        <taxon>Eukaryota</taxon>
        <taxon>Fungi</taxon>
        <taxon>Dikarya</taxon>
        <taxon>Ascomycota</taxon>
        <taxon>Pezizomycotina</taxon>
        <taxon>Dothideomycetes</taxon>
        <taxon>Pleosporomycetidae</taxon>
        <taxon>Pleosporales</taxon>
        <taxon>Pleosporineae</taxon>
        <taxon>Pleosporaceae</taxon>
        <taxon>Bipolaris</taxon>
    </lineage>
</organism>
<dbReference type="GeneID" id="19120152"/>
<dbReference type="EMBL" id="KI963936">
    <property type="protein sequence ID" value="EUC48932.1"/>
    <property type="molecule type" value="Genomic_DNA"/>
</dbReference>